<dbReference type="Proteomes" id="UP001478133">
    <property type="component" value="Unassembled WGS sequence"/>
</dbReference>
<organism evidence="2 3">
    <name type="scientific">Ruminococcoides intestinihominis</name>
    <dbReference type="NCBI Taxonomy" id="3133161"/>
    <lineage>
        <taxon>Bacteria</taxon>
        <taxon>Bacillati</taxon>
        <taxon>Bacillota</taxon>
        <taxon>Clostridia</taxon>
        <taxon>Eubacteriales</taxon>
        <taxon>Oscillospiraceae</taxon>
        <taxon>Ruminococcoides</taxon>
    </lineage>
</organism>
<dbReference type="EMBL" id="JBBMFI010000012">
    <property type="protein sequence ID" value="MEQ2565502.1"/>
    <property type="molecule type" value="Genomic_DNA"/>
</dbReference>
<evidence type="ECO:0008006" key="4">
    <source>
        <dbReference type="Google" id="ProtNLM"/>
    </source>
</evidence>
<keyword evidence="3" id="KW-1185">Reference proteome</keyword>
<feature type="signal peptide" evidence="1">
    <location>
        <begin position="1"/>
        <end position="26"/>
    </location>
</feature>
<keyword evidence="1" id="KW-0732">Signal</keyword>
<reference evidence="2 3" key="1">
    <citation type="submission" date="2024-03" db="EMBL/GenBank/DDBJ databases">
        <title>Human intestinal bacterial collection.</title>
        <authorList>
            <person name="Pauvert C."/>
            <person name="Hitch T.C.A."/>
            <person name="Clavel T."/>
        </authorList>
    </citation>
    <scope>NUCLEOTIDE SEQUENCE [LARGE SCALE GENOMIC DNA]</scope>
    <source>
        <strain evidence="2 3">CLA-AP-H18</strain>
    </source>
</reference>
<accession>A0ABV1HUK5</accession>
<proteinExistence type="predicted"/>
<sequence>MKKLLSILLSALILSTAFVIVPSTFATSNKTTYKASSTIYGNPYSTVYRKGNKILSKVGNKEVTLVNISSEIYADFYVKGKTVFYTTVESKNLYCVSTNGKNKKKIANNIGNLISGYNNYTIAQKGKVINKIDAHGKINKVTTLPTNVSYVSALLGDKLYCSYKSQNKYYIFNLKTNKSTTLQGKNLVSGMTNAYYINNNNLNNIDINGKVKTISKNIYKVYNCNNGATVVFSKKDKSGNEIFYRKTANKKANKLCTTTDIEKKLKSVIKKPFDSKNILNNVQDVVITKSNVCFVVSHNQYEDITHMLLKININGGKLSILDKNNGKRISAINFANSTVAYGVENIEDFPITYKIANVK</sequence>
<evidence type="ECO:0000313" key="2">
    <source>
        <dbReference type="EMBL" id="MEQ2565502.1"/>
    </source>
</evidence>
<dbReference type="SUPFAM" id="SSF69304">
    <property type="entry name" value="Tricorn protease N-terminal domain"/>
    <property type="match status" value="1"/>
</dbReference>
<protein>
    <recommendedName>
        <fullName evidence="4">DUF5050 domain-containing protein</fullName>
    </recommendedName>
</protein>
<evidence type="ECO:0000313" key="3">
    <source>
        <dbReference type="Proteomes" id="UP001478133"/>
    </source>
</evidence>
<feature type="chain" id="PRO_5047104115" description="DUF5050 domain-containing protein" evidence="1">
    <location>
        <begin position="27"/>
        <end position="359"/>
    </location>
</feature>
<comment type="caution">
    <text evidence="2">The sequence shown here is derived from an EMBL/GenBank/DDBJ whole genome shotgun (WGS) entry which is preliminary data.</text>
</comment>
<gene>
    <name evidence="2" type="ORF">ABFO16_04535</name>
</gene>
<name>A0ABV1HUK5_9FIRM</name>
<evidence type="ECO:0000256" key="1">
    <source>
        <dbReference type="SAM" id="SignalP"/>
    </source>
</evidence>
<dbReference type="RefSeq" id="WP_329978894.1">
    <property type="nucleotide sequence ID" value="NZ_JBBMEY010000014.1"/>
</dbReference>